<proteinExistence type="inferred from homology"/>
<dbReference type="InterPro" id="IPR010502">
    <property type="entry name" value="Carb-bd_dom_fam9"/>
</dbReference>
<feature type="region of interest" description="Disordered" evidence="4">
    <location>
        <begin position="824"/>
        <end position="843"/>
    </location>
</feature>
<evidence type="ECO:0000256" key="4">
    <source>
        <dbReference type="SAM" id="MobiDB-lite"/>
    </source>
</evidence>
<keyword evidence="3 7" id="KW-0378">Hydrolase</keyword>
<dbReference type="Pfam" id="PF06452">
    <property type="entry name" value="CBM9_1"/>
    <property type="match status" value="1"/>
</dbReference>
<feature type="compositionally biased region" description="Polar residues" evidence="4">
    <location>
        <begin position="164"/>
        <end position="173"/>
    </location>
</feature>
<evidence type="ECO:0000313" key="8">
    <source>
        <dbReference type="Proteomes" id="UP000282076"/>
    </source>
</evidence>
<dbReference type="InterPro" id="IPR000757">
    <property type="entry name" value="Beta-glucanase-like"/>
</dbReference>
<dbReference type="EMBL" id="RBZM01000005">
    <property type="protein sequence ID" value="RKP54353.1"/>
    <property type="molecule type" value="Genomic_DNA"/>
</dbReference>
<feature type="region of interest" description="Disordered" evidence="4">
    <location>
        <begin position="164"/>
        <end position="184"/>
    </location>
</feature>
<dbReference type="Proteomes" id="UP000282076">
    <property type="component" value="Unassembled WGS sequence"/>
</dbReference>
<reference evidence="7 8" key="1">
    <citation type="submission" date="2018-10" db="EMBL/GenBank/DDBJ databases">
        <title>Cohnella sp. M2MS4P-1, whole genome shotgun sequence.</title>
        <authorList>
            <person name="Tuo L."/>
        </authorList>
    </citation>
    <scope>NUCLEOTIDE SEQUENCE [LARGE SCALE GENOMIC DNA]</scope>
    <source>
        <strain evidence="7 8">M2MS4P-1</strain>
    </source>
</reference>
<dbReference type="PROSITE" id="PS51762">
    <property type="entry name" value="GH16_2"/>
    <property type="match status" value="1"/>
</dbReference>
<evidence type="ECO:0000256" key="3">
    <source>
        <dbReference type="ARBA" id="ARBA00022801"/>
    </source>
</evidence>
<dbReference type="InterPro" id="IPR008979">
    <property type="entry name" value="Galactose-bd-like_sf"/>
</dbReference>
<evidence type="ECO:0000259" key="5">
    <source>
        <dbReference type="PROSITE" id="PS51272"/>
    </source>
</evidence>
<dbReference type="PANTHER" id="PTHR10963">
    <property type="entry name" value="GLYCOSYL HYDROLASE-RELATED"/>
    <property type="match status" value="1"/>
</dbReference>
<dbReference type="Pfam" id="PF02018">
    <property type="entry name" value="CBM_4_9"/>
    <property type="match status" value="1"/>
</dbReference>
<feature type="domain" description="GH16" evidence="6">
    <location>
        <begin position="172"/>
        <end position="414"/>
    </location>
</feature>
<sequence>MSVNKSYKQLICVILMFVLLASSVYMPVYASGSTNLVVNPGFETGSLSPWTGAGTFAVVNNNALSGAYSARIEGTGGNSSFIQTIYGLRPNTTYIITGWYKVESGSVSIGVINYGGDQIAYSTSSTSYEKETFTFTTGASNTSAQIFLWKGDAGYGYGDNFSVTSSDSETGSEPGTIPDPDAPKPIGMPGNWDLVFADEFEGNSLDNNTWNPSWYGAPGEVSLPVNSYEFAAYDPAQVSVESGYVSLTAISNPATINGTTYPYRTGMIHSNGKKQFTYGAFEARIYSPAASEGVMANWPAFWTDGQNWPTDGEMDIMEGLGGQAAYHFISESGNPGFSVPGDYTGWHTFAADWEPGIVNYYYDGVLVGTLTSGITSSPMYLILTYAVGIPYGGPVVIPSTMKVDYVRVWQHTPSPGFTSGVAQIEVQPDHTASIDIVRADDVKNESGTFELDLPDGWSVASGQSFTANSSKDTITLNVPKSYNKFKDVIRITPVVGETRYPTMEIKSTTLGLYTTEVYPTLNNATDGYLINFKFNNTSFSAFNNLSVKVQGPNDWSQIKTISKVDSKGSRVVSFPVPTLDKYNLHDYIFTLQLSDDYSVTLTRPINALIAVKAKKPITIDSSIDSVNWEDAASFVLDQQSQTSGEWTGPDDLSAKGKVKWDDDYLYLAIDVKDDIHSMVKNNNLDRWDGDSVQIAIDPARAAGPVTGGPHLGFTAALNSITGAYGVSVDRSGYPELHLSNGQLLSQSQVVVKRDETSKTTAYRIAFAWSEIMPAAYRDAKDIGIAVVVNDSDGSARKGWIKYMDGIASGKDPAQFGDLLLTETTSHEQPSQGTSPVGGNPPLDGGKVTVTADMIVVADGKTKIELPISSYIVDLPASLLNLQTSQMLELRKDNLSLGIPAAVLNQLLGKLTTEQLANSQIQLRMEPLGDTEAREAISRSEAASHAAIRLSGDVYNFELSILTPDGTSTVVSTFDQPLTLRLKADADIDRGLGGIYFVADNGTISYIDGVYRDGYFEASISHFSKYAILEVNRTFTDLLPSHWANRTVKELAAKQIVDGTSATTFEPDRKITRAEFAALLVNALKLTKPAEHRFDDVAPTAWYAGPVSIAYGAGIVSGKSSEAFDPSGSLTREEMATMLVKAYHVKYGAKEIAGGKTFADADRISGWAELYVHEAADLQLLQGRGNGLFVPKSLTTRAEAAQAIYNLI</sequence>
<dbReference type="SUPFAM" id="SSF49344">
    <property type="entry name" value="CBD9-like"/>
    <property type="match status" value="1"/>
</dbReference>
<dbReference type="Pfam" id="PF00395">
    <property type="entry name" value="SLH"/>
    <property type="match status" value="3"/>
</dbReference>
<dbReference type="InterPro" id="IPR013320">
    <property type="entry name" value="ConA-like_dom_sf"/>
</dbReference>
<dbReference type="InterPro" id="IPR001119">
    <property type="entry name" value="SLH_dom"/>
</dbReference>
<dbReference type="GO" id="GO:0016052">
    <property type="term" value="P:carbohydrate catabolic process"/>
    <property type="evidence" value="ECO:0007669"/>
    <property type="project" value="InterPro"/>
</dbReference>
<organism evidence="7 8">
    <name type="scientific">Cohnella endophytica</name>
    <dbReference type="NCBI Taxonomy" id="2419778"/>
    <lineage>
        <taxon>Bacteria</taxon>
        <taxon>Bacillati</taxon>
        <taxon>Bacillota</taxon>
        <taxon>Bacilli</taxon>
        <taxon>Bacillales</taxon>
        <taxon>Paenibacillaceae</taxon>
        <taxon>Cohnella</taxon>
    </lineage>
</organism>
<dbReference type="Gene3D" id="2.60.120.200">
    <property type="match status" value="1"/>
</dbReference>
<evidence type="ECO:0000256" key="2">
    <source>
        <dbReference type="ARBA" id="ARBA00007495"/>
    </source>
</evidence>
<feature type="domain" description="SLH" evidence="5">
    <location>
        <begin position="1094"/>
        <end position="1152"/>
    </location>
</feature>
<protein>
    <submittedName>
        <fullName evidence="7">Glycosyl hydrolase family protein</fullName>
    </submittedName>
</protein>
<accession>A0A494XUP8</accession>
<comment type="caution">
    <text evidence="7">The sequence shown here is derived from an EMBL/GenBank/DDBJ whole genome shotgun (WGS) entry which is preliminary data.</text>
</comment>
<dbReference type="SUPFAM" id="SSF49899">
    <property type="entry name" value="Concanavalin A-like lectins/glucanases"/>
    <property type="match status" value="1"/>
</dbReference>
<dbReference type="AlphaFoldDB" id="A0A494XUP8"/>
<comment type="similarity">
    <text evidence="1">Belongs to the glycosyl hydrolase 16 family.</text>
</comment>
<evidence type="ECO:0000259" key="6">
    <source>
        <dbReference type="PROSITE" id="PS51762"/>
    </source>
</evidence>
<feature type="compositionally biased region" description="Polar residues" evidence="4">
    <location>
        <begin position="824"/>
        <end position="836"/>
    </location>
</feature>
<dbReference type="SUPFAM" id="SSF49785">
    <property type="entry name" value="Galactose-binding domain-like"/>
    <property type="match status" value="1"/>
</dbReference>
<dbReference type="GO" id="GO:0004553">
    <property type="term" value="F:hydrolase activity, hydrolyzing O-glycosyl compounds"/>
    <property type="evidence" value="ECO:0007669"/>
    <property type="project" value="InterPro"/>
</dbReference>
<name>A0A494XUP8_9BACL</name>
<keyword evidence="8" id="KW-1185">Reference proteome</keyword>
<feature type="domain" description="SLH" evidence="5">
    <location>
        <begin position="1030"/>
        <end position="1093"/>
    </location>
</feature>
<gene>
    <name evidence="7" type="ORF">D7Z26_13420</name>
</gene>
<feature type="domain" description="SLH" evidence="5">
    <location>
        <begin position="1154"/>
        <end position="1207"/>
    </location>
</feature>
<dbReference type="Gene3D" id="2.60.120.260">
    <property type="entry name" value="Galactose-binding domain-like"/>
    <property type="match status" value="1"/>
</dbReference>
<dbReference type="GO" id="GO:0030246">
    <property type="term" value="F:carbohydrate binding"/>
    <property type="evidence" value="ECO:0007669"/>
    <property type="project" value="InterPro"/>
</dbReference>
<dbReference type="InterPro" id="IPR050546">
    <property type="entry name" value="Glycosyl_Hydrlase_16"/>
</dbReference>
<dbReference type="PANTHER" id="PTHR10963:SF55">
    <property type="entry name" value="GLYCOSIDE HYDROLASE FAMILY 16 PROTEIN"/>
    <property type="match status" value="1"/>
</dbReference>
<dbReference type="Pfam" id="PF00722">
    <property type="entry name" value="Glyco_hydro_16"/>
    <property type="match status" value="1"/>
</dbReference>
<dbReference type="CDD" id="cd08023">
    <property type="entry name" value="GH16_laminarinase_like"/>
    <property type="match status" value="1"/>
</dbReference>
<dbReference type="Gene3D" id="2.60.40.1190">
    <property type="match status" value="1"/>
</dbReference>
<dbReference type="PROSITE" id="PS51272">
    <property type="entry name" value="SLH"/>
    <property type="match status" value="3"/>
</dbReference>
<dbReference type="InterPro" id="IPR003305">
    <property type="entry name" value="CenC_carb-bd"/>
</dbReference>
<evidence type="ECO:0000256" key="1">
    <source>
        <dbReference type="ARBA" id="ARBA00006865"/>
    </source>
</evidence>
<evidence type="ECO:0000313" key="7">
    <source>
        <dbReference type="EMBL" id="RKP54353.1"/>
    </source>
</evidence>
<comment type="similarity">
    <text evidence="2">Belongs to the glycosyl hydrolase 10 (cellulase F) family.</text>
</comment>
<dbReference type="CDD" id="cd09621">
    <property type="entry name" value="CBM9_like_5"/>
    <property type="match status" value="1"/>
</dbReference>